<sequence>MVQFWNGNKSTIRQQFEWKVLQLALQKIKPNLKLNNDVTDYPKAEQEGRVFSQGTDVLVTVAGNKKFEQGSYLMLPQPLCRGLLGCRVLIIHKSRLNEFKALNEIQLKQLSIGIPATWADADLFRTNQYHVIEQGSLEDRLLAVQNGESDYMALGANEAEAIVTQYAHLVPDLVVEPTLLLYYPFPLVFYCHPEQAGLLADIEQGLAQCKNSGELDTLFENTYGTDVRAVKLHQRRVFHLTNPILPSELAYYQSDLLPI</sequence>
<name>A0A510IGR0_9VIBR</name>
<proteinExistence type="predicted"/>
<dbReference type="Gene3D" id="3.40.190.10">
    <property type="entry name" value="Periplasmic binding protein-like II"/>
    <property type="match status" value="2"/>
</dbReference>
<dbReference type="Proteomes" id="UP000315115">
    <property type="component" value="Chromosome 2"/>
</dbReference>
<reference evidence="2" key="1">
    <citation type="submission" date="2019-07" db="EMBL/GenBank/DDBJ databases">
        <title>Complete Genome Sequences of Vibrion rotiferianus strain AM7.</title>
        <authorList>
            <person name="Miyazaki K."/>
            <person name="Wiseschart A."/>
            <person name="Pootanakit K."/>
            <person name="Ishimori K."/>
            <person name="Kitahara K."/>
        </authorList>
    </citation>
    <scope>NUCLEOTIDE SEQUENCE [LARGE SCALE GENOMIC DNA]</scope>
    <source>
        <strain evidence="2">AM7</strain>
    </source>
</reference>
<evidence type="ECO:0000313" key="2">
    <source>
        <dbReference type="Proteomes" id="UP000315115"/>
    </source>
</evidence>
<accession>A0A510IGR0</accession>
<evidence type="ECO:0000313" key="1">
    <source>
        <dbReference type="EMBL" id="BBL91420.1"/>
    </source>
</evidence>
<gene>
    <name evidence="1" type="ORF">VroAM7_40730</name>
</gene>
<dbReference type="AlphaFoldDB" id="A0A510IGR0"/>
<protein>
    <submittedName>
        <fullName evidence="1">Uncharacterized protein</fullName>
    </submittedName>
</protein>
<dbReference type="EMBL" id="AP019799">
    <property type="protein sequence ID" value="BBL91420.1"/>
    <property type="molecule type" value="Genomic_DNA"/>
</dbReference>
<organism evidence="1 2">
    <name type="scientific">Vibrio rotiferianus</name>
    <dbReference type="NCBI Taxonomy" id="190895"/>
    <lineage>
        <taxon>Bacteria</taxon>
        <taxon>Pseudomonadati</taxon>
        <taxon>Pseudomonadota</taxon>
        <taxon>Gammaproteobacteria</taxon>
        <taxon>Vibrionales</taxon>
        <taxon>Vibrionaceae</taxon>
        <taxon>Vibrio</taxon>
    </lineage>
</organism>
<dbReference type="RefSeq" id="WP_138940888.1">
    <property type="nucleotide sequence ID" value="NZ_AP019799.1"/>
</dbReference>
<dbReference type="SUPFAM" id="SSF53850">
    <property type="entry name" value="Periplasmic binding protein-like II"/>
    <property type="match status" value="1"/>
</dbReference>